<name>A0A1H2QIS9_THIRO</name>
<dbReference type="NCBIfam" id="TIGR02800">
    <property type="entry name" value="propeller_TolB"/>
    <property type="match status" value="1"/>
</dbReference>
<dbReference type="GO" id="GO:0051301">
    <property type="term" value="P:cell division"/>
    <property type="evidence" value="ECO:0007669"/>
    <property type="project" value="UniProtKB-UniRule"/>
</dbReference>
<accession>A0A1H2QIS9</accession>
<gene>
    <name evidence="5" type="primary">tolB</name>
    <name evidence="8" type="ORF">SAMN05421783_101295</name>
</gene>
<dbReference type="RefSeq" id="WP_093027398.1">
    <property type="nucleotide sequence ID" value="NZ_FNNZ01000001.1"/>
</dbReference>
<keyword evidence="5" id="KW-0131">Cell cycle</keyword>
<dbReference type="PANTHER" id="PTHR36842">
    <property type="entry name" value="PROTEIN TOLB HOMOLOG"/>
    <property type="match status" value="1"/>
</dbReference>
<comment type="subunit">
    <text evidence="5">The Tol-Pal system is composed of five core proteins: the inner membrane proteins TolA, TolQ and TolR, the periplasmic protein TolB and the outer membrane protein Pal. They form a network linking the inner and outer membranes and the peptidoglycan layer.</text>
</comment>
<dbReference type="InterPro" id="IPR007195">
    <property type="entry name" value="TolB_N"/>
</dbReference>
<feature type="region of interest" description="Disordered" evidence="6">
    <location>
        <begin position="418"/>
        <end position="440"/>
    </location>
</feature>
<keyword evidence="9" id="KW-1185">Reference proteome</keyword>
<evidence type="ECO:0000256" key="3">
    <source>
        <dbReference type="ARBA" id="ARBA00022729"/>
    </source>
</evidence>
<dbReference type="EMBL" id="FNNZ01000001">
    <property type="protein sequence ID" value="SDW07113.1"/>
    <property type="molecule type" value="Genomic_DNA"/>
</dbReference>
<keyword evidence="5" id="KW-0132">Cell division</keyword>
<dbReference type="SUPFAM" id="SSF52964">
    <property type="entry name" value="TolB, N-terminal domain"/>
    <property type="match status" value="1"/>
</dbReference>
<keyword evidence="4 5" id="KW-0574">Periplasm</keyword>
<dbReference type="Gene3D" id="3.40.50.10070">
    <property type="entry name" value="TolB, N-terminal domain"/>
    <property type="match status" value="1"/>
</dbReference>
<dbReference type="InterPro" id="IPR014167">
    <property type="entry name" value="Tol-Pal_TolB"/>
</dbReference>
<evidence type="ECO:0000313" key="9">
    <source>
        <dbReference type="Proteomes" id="UP000198816"/>
    </source>
</evidence>
<reference evidence="9" key="1">
    <citation type="submission" date="2016-10" db="EMBL/GenBank/DDBJ databases">
        <authorList>
            <person name="Varghese N."/>
            <person name="Submissions S."/>
        </authorList>
    </citation>
    <scope>NUCLEOTIDE SEQUENCE [LARGE SCALE GENOMIC DNA]</scope>
    <source>
        <strain evidence="9">DSM 217</strain>
    </source>
</reference>
<keyword evidence="3 5" id="KW-0732">Signal</keyword>
<comment type="similarity">
    <text evidence="2 5">Belongs to the TolB family.</text>
</comment>
<sequence>MPRHQRRPSILMAFAVVLFGFGLGFGAEPAQARLNIEVTGGVEAAQPIAVVPFGVSDGLIPPVDIAAVISADLARTGRFRAMPTRDMLDMPARHEDVDLRDWTLLGMNNLVIGRVEPDGSGYRVSFILYDAFRGDQLASTTLVSTKAGMRNTAHRISDIIYQKLTGQRGVAATRIAYVTATGQGEGQAVTLRVADADGYNPQTIVSSGEPIMSPAWSPDGRRVAYVSFENKRAAIYVQELASGRRELVASHPGINGSPAFSPDGRKLAMTLSKDGNPDIYVLDLTSRELVRLTEHFAIDTEPSWSPDGQQIIFTSDRGGSPQIYRMGSGGGPAQRISSEGDYNARASYAPDGRSIVLVTRVNGMFRIGLVDLDRGFMRLLSNGSLDESPSFAPNGSMVIYATIHGGRGVLAAASIDGGGNQRLSQDSGEVREPAWSPFLN</sequence>
<dbReference type="GO" id="GO:0017038">
    <property type="term" value="P:protein import"/>
    <property type="evidence" value="ECO:0007669"/>
    <property type="project" value="InterPro"/>
</dbReference>
<feature type="domain" description="TolB N-terminal" evidence="7">
    <location>
        <begin position="34"/>
        <end position="137"/>
    </location>
</feature>
<evidence type="ECO:0000256" key="4">
    <source>
        <dbReference type="ARBA" id="ARBA00022764"/>
    </source>
</evidence>
<dbReference type="InterPro" id="IPR011042">
    <property type="entry name" value="6-blade_b-propeller_TolB-like"/>
</dbReference>
<evidence type="ECO:0000313" key="8">
    <source>
        <dbReference type="EMBL" id="SDW07113.1"/>
    </source>
</evidence>
<dbReference type="HAMAP" id="MF_00671">
    <property type="entry name" value="TolB"/>
    <property type="match status" value="1"/>
</dbReference>
<dbReference type="GO" id="GO:0042597">
    <property type="term" value="C:periplasmic space"/>
    <property type="evidence" value="ECO:0007669"/>
    <property type="project" value="UniProtKB-SubCell"/>
</dbReference>
<evidence type="ECO:0000256" key="5">
    <source>
        <dbReference type="HAMAP-Rule" id="MF_00671"/>
    </source>
</evidence>
<dbReference type="Gene3D" id="2.120.10.30">
    <property type="entry name" value="TolB, C-terminal domain"/>
    <property type="match status" value="1"/>
</dbReference>
<dbReference type="AlphaFoldDB" id="A0A1H2QIS9"/>
<dbReference type="InterPro" id="IPR011659">
    <property type="entry name" value="WD40"/>
</dbReference>
<dbReference type="Pfam" id="PF04052">
    <property type="entry name" value="TolB_N"/>
    <property type="match status" value="1"/>
</dbReference>
<evidence type="ECO:0000256" key="6">
    <source>
        <dbReference type="SAM" id="MobiDB-lite"/>
    </source>
</evidence>
<organism evidence="8 9">
    <name type="scientific">Thiocapsa roseopersicina</name>
    <dbReference type="NCBI Taxonomy" id="1058"/>
    <lineage>
        <taxon>Bacteria</taxon>
        <taxon>Pseudomonadati</taxon>
        <taxon>Pseudomonadota</taxon>
        <taxon>Gammaproteobacteria</taxon>
        <taxon>Chromatiales</taxon>
        <taxon>Chromatiaceae</taxon>
        <taxon>Thiocapsa</taxon>
    </lineage>
</organism>
<dbReference type="OrthoDB" id="9802240at2"/>
<comment type="subcellular location">
    <subcellularLocation>
        <location evidence="1 5">Periplasm</location>
    </subcellularLocation>
</comment>
<comment type="function">
    <text evidence="5">Part of the Tol-Pal system, which plays a role in outer membrane invagination during cell division and is important for maintaining outer membrane integrity.</text>
</comment>
<dbReference type="SUPFAM" id="SSF69304">
    <property type="entry name" value="Tricorn protease N-terminal domain"/>
    <property type="match status" value="1"/>
</dbReference>
<evidence type="ECO:0000256" key="1">
    <source>
        <dbReference type="ARBA" id="ARBA00004418"/>
    </source>
</evidence>
<dbReference type="PANTHER" id="PTHR36842:SF1">
    <property type="entry name" value="PROTEIN TOLB"/>
    <property type="match status" value="1"/>
</dbReference>
<proteinExistence type="inferred from homology"/>
<evidence type="ECO:0000256" key="2">
    <source>
        <dbReference type="ARBA" id="ARBA00009820"/>
    </source>
</evidence>
<dbReference type="Proteomes" id="UP000198816">
    <property type="component" value="Unassembled WGS sequence"/>
</dbReference>
<evidence type="ECO:0000259" key="7">
    <source>
        <dbReference type="Pfam" id="PF04052"/>
    </source>
</evidence>
<dbReference type="STRING" id="1058.SAMN05421783_101295"/>
<protein>
    <recommendedName>
        <fullName evidence="5">Tol-Pal system protein TolB</fullName>
    </recommendedName>
</protein>
<dbReference type="Pfam" id="PF07676">
    <property type="entry name" value="PD40"/>
    <property type="match status" value="4"/>
</dbReference>